<dbReference type="PROSITE" id="PS50110">
    <property type="entry name" value="RESPONSE_REGULATORY"/>
    <property type="match status" value="1"/>
</dbReference>
<dbReference type="InterPro" id="IPR016032">
    <property type="entry name" value="Sig_transdc_resp-reg_C-effctor"/>
</dbReference>
<dbReference type="EMBL" id="BMNJ01000006">
    <property type="protein sequence ID" value="GGO99680.1"/>
    <property type="molecule type" value="Genomic_DNA"/>
</dbReference>
<dbReference type="CDD" id="cd17535">
    <property type="entry name" value="REC_NarL-like"/>
    <property type="match status" value="1"/>
</dbReference>
<sequence>MADAHVNGADTAEQTDPAPKAASPEGAGAPVRVILADDQSLMRMGFHMVLDAEEGIEVVGEASDGTAAVAQARALQPDVILMDVRMPGMDGIEATARITAECPQTRVLILTTFDLDEYAFAGLRAGASGFLLKDTRPTELAEAIRTVAGGEAVVSPRITRRMLEMFAGDLPNAASAPDSEDPRLVSLTPREREILILMAQGMSNQEIADELIVSTTTVKTHVGNVLAKLDVRDRVQAVVVAYETGLMAP</sequence>
<evidence type="ECO:0000256" key="1">
    <source>
        <dbReference type="ARBA" id="ARBA00022553"/>
    </source>
</evidence>
<feature type="domain" description="HTH luxR-type" evidence="7">
    <location>
        <begin position="180"/>
        <end position="245"/>
    </location>
</feature>
<evidence type="ECO:0000256" key="4">
    <source>
        <dbReference type="ARBA" id="ARBA00023163"/>
    </source>
</evidence>
<dbReference type="InterPro" id="IPR001789">
    <property type="entry name" value="Sig_transdc_resp-reg_receiver"/>
</dbReference>
<dbReference type="InterPro" id="IPR058245">
    <property type="entry name" value="NreC/VraR/RcsB-like_REC"/>
</dbReference>
<evidence type="ECO:0000259" key="8">
    <source>
        <dbReference type="PROSITE" id="PS50110"/>
    </source>
</evidence>
<evidence type="ECO:0000256" key="2">
    <source>
        <dbReference type="ARBA" id="ARBA00023015"/>
    </source>
</evidence>
<dbReference type="PROSITE" id="PS00622">
    <property type="entry name" value="HTH_LUXR_1"/>
    <property type="match status" value="1"/>
</dbReference>
<dbReference type="SUPFAM" id="SSF46894">
    <property type="entry name" value="C-terminal effector domain of the bipartite response regulators"/>
    <property type="match status" value="1"/>
</dbReference>
<evidence type="ECO:0000313" key="9">
    <source>
        <dbReference type="EMBL" id="GGO99680.1"/>
    </source>
</evidence>
<dbReference type="GO" id="GO:0003677">
    <property type="term" value="F:DNA binding"/>
    <property type="evidence" value="ECO:0007669"/>
    <property type="project" value="UniProtKB-KW"/>
</dbReference>
<comment type="caution">
    <text evidence="9">The sequence shown here is derived from an EMBL/GenBank/DDBJ whole genome shotgun (WGS) entry which is preliminary data.</text>
</comment>
<dbReference type="KEGG" id="actp:B6G06_01225"/>
<keyword evidence="10" id="KW-1185">Reference proteome</keyword>
<dbReference type="Gene3D" id="3.40.50.2300">
    <property type="match status" value="1"/>
</dbReference>
<evidence type="ECO:0000313" key="10">
    <source>
        <dbReference type="Proteomes" id="UP000614239"/>
    </source>
</evidence>
<dbReference type="AlphaFoldDB" id="A0A8H9LJT0"/>
<dbReference type="SMART" id="SM00421">
    <property type="entry name" value="HTH_LUXR"/>
    <property type="match status" value="1"/>
</dbReference>
<dbReference type="GO" id="GO:0006355">
    <property type="term" value="P:regulation of DNA-templated transcription"/>
    <property type="evidence" value="ECO:0007669"/>
    <property type="project" value="InterPro"/>
</dbReference>
<evidence type="ECO:0000256" key="5">
    <source>
        <dbReference type="PROSITE-ProRule" id="PRU00169"/>
    </source>
</evidence>
<name>A0A8H9LJT0_9ACTO</name>
<dbReference type="GO" id="GO:0000160">
    <property type="term" value="P:phosphorelay signal transduction system"/>
    <property type="evidence" value="ECO:0007669"/>
    <property type="project" value="InterPro"/>
</dbReference>
<keyword evidence="3 9" id="KW-0238">DNA-binding</keyword>
<feature type="domain" description="Response regulatory" evidence="8">
    <location>
        <begin position="32"/>
        <end position="148"/>
    </location>
</feature>
<organism evidence="9 10">
    <name type="scientific">Actinomyces gaoshouyii</name>
    <dbReference type="NCBI Taxonomy" id="1960083"/>
    <lineage>
        <taxon>Bacteria</taxon>
        <taxon>Bacillati</taxon>
        <taxon>Actinomycetota</taxon>
        <taxon>Actinomycetes</taxon>
        <taxon>Actinomycetales</taxon>
        <taxon>Actinomycetaceae</taxon>
        <taxon>Actinomyces</taxon>
    </lineage>
</organism>
<dbReference type="SUPFAM" id="SSF52172">
    <property type="entry name" value="CheY-like"/>
    <property type="match status" value="1"/>
</dbReference>
<protein>
    <submittedName>
        <fullName evidence="9">DNA-binding response regulator</fullName>
    </submittedName>
</protein>
<feature type="region of interest" description="Disordered" evidence="6">
    <location>
        <begin position="1"/>
        <end position="26"/>
    </location>
</feature>
<dbReference type="RefSeq" id="WP_080463219.1">
    <property type="nucleotide sequence ID" value="NZ_BMNJ01000006.1"/>
</dbReference>
<gene>
    <name evidence="9" type="ORF">GCM10011612_17540</name>
</gene>
<dbReference type="PANTHER" id="PTHR43214:SF24">
    <property type="entry name" value="TRANSCRIPTIONAL REGULATORY PROTEIN NARL-RELATED"/>
    <property type="match status" value="1"/>
</dbReference>
<dbReference type="InterPro" id="IPR011006">
    <property type="entry name" value="CheY-like_superfamily"/>
</dbReference>
<dbReference type="Pfam" id="PF00196">
    <property type="entry name" value="GerE"/>
    <property type="match status" value="1"/>
</dbReference>
<dbReference type="Proteomes" id="UP000614239">
    <property type="component" value="Unassembled WGS sequence"/>
</dbReference>
<evidence type="ECO:0000256" key="6">
    <source>
        <dbReference type="SAM" id="MobiDB-lite"/>
    </source>
</evidence>
<evidence type="ECO:0000256" key="3">
    <source>
        <dbReference type="ARBA" id="ARBA00023125"/>
    </source>
</evidence>
<proteinExistence type="predicted"/>
<dbReference type="SMART" id="SM00448">
    <property type="entry name" value="REC"/>
    <property type="match status" value="1"/>
</dbReference>
<dbReference type="CDD" id="cd06170">
    <property type="entry name" value="LuxR_C_like"/>
    <property type="match status" value="1"/>
</dbReference>
<keyword evidence="2" id="KW-0805">Transcription regulation</keyword>
<reference evidence="9" key="2">
    <citation type="submission" date="2020-09" db="EMBL/GenBank/DDBJ databases">
        <authorList>
            <person name="Sun Q."/>
            <person name="Zhou Y."/>
        </authorList>
    </citation>
    <scope>NUCLEOTIDE SEQUENCE</scope>
    <source>
        <strain evidence="9">CGMCC 4.7372</strain>
    </source>
</reference>
<evidence type="ECO:0000259" key="7">
    <source>
        <dbReference type="PROSITE" id="PS50043"/>
    </source>
</evidence>
<reference evidence="9" key="1">
    <citation type="journal article" date="2014" name="Int. J. Syst. Evol. Microbiol.">
        <title>Complete genome sequence of Corynebacterium casei LMG S-19264T (=DSM 44701T), isolated from a smear-ripened cheese.</title>
        <authorList>
            <consortium name="US DOE Joint Genome Institute (JGI-PGF)"/>
            <person name="Walter F."/>
            <person name="Albersmeier A."/>
            <person name="Kalinowski J."/>
            <person name="Ruckert C."/>
        </authorList>
    </citation>
    <scope>NUCLEOTIDE SEQUENCE</scope>
    <source>
        <strain evidence="9">CGMCC 4.7372</strain>
    </source>
</reference>
<dbReference type="PRINTS" id="PR00038">
    <property type="entry name" value="HTHLUXR"/>
</dbReference>
<accession>A0A8H9LJT0</accession>
<feature type="modified residue" description="4-aspartylphosphate" evidence="5">
    <location>
        <position position="83"/>
    </location>
</feature>
<keyword evidence="4" id="KW-0804">Transcription</keyword>
<dbReference type="PROSITE" id="PS50043">
    <property type="entry name" value="HTH_LUXR_2"/>
    <property type="match status" value="1"/>
</dbReference>
<dbReference type="Pfam" id="PF00072">
    <property type="entry name" value="Response_reg"/>
    <property type="match status" value="1"/>
</dbReference>
<dbReference type="PANTHER" id="PTHR43214">
    <property type="entry name" value="TWO-COMPONENT RESPONSE REGULATOR"/>
    <property type="match status" value="1"/>
</dbReference>
<dbReference type="InterPro" id="IPR000792">
    <property type="entry name" value="Tscrpt_reg_LuxR_C"/>
</dbReference>
<keyword evidence="1 5" id="KW-0597">Phosphoprotein</keyword>
<dbReference type="InterPro" id="IPR039420">
    <property type="entry name" value="WalR-like"/>
</dbReference>